<organism evidence="8 9">
    <name type="scientific">Zea mays</name>
    <name type="common">Maize</name>
    <dbReference type="NCBI Taxonomy" id="4577"/>
    <lineage>
        <taxon>Eukaryota</taxon>
        <taxon>Viridiplantae</taxon>
        <taxon>Streptophyta</taxon>
        <taxon>Embryophyta</taxon>
        <taxon>Tracheophyta</taxon>
        <taxon>Spermatophyta</taxon>
        <taxon>Magnoliopsida</taxon>
        <taxon>Liliopsida</taxon>
        <taxon>Poales</taxon>
        <taxon>Poaceae</taxon>
        <taxon>PACMAD clade</taxon>
        <taxon>Panicoideae</taxon>
        <taxon>Andropogonodae</taxon>
        <taxon>Andropogoneae</taxon>
        <taxon>Tripsacinae</taxon>
        <taxon>Zea</taxon>
    </lineage>
</organism>
<dbReference type="ExpressionAtlas" id="A0A3L6FGK7">
    <property type="expression patterns" value="baseline and differential"/>
</dbReference>
<dbReference type="Pfam" id="PF00249">
    <property type="entry name" value="Myb_DNA-binding"/>
    <property type="match status" value="1"/>
</dbReference>
<dbReference type="Pfam" id="PF03364">
    <property type="entry name" value="Polyketide_cyc"/>
    <property type="match status" value="1"/>
</dbReference>
<protein>
    <submittedName>
        <fullName evidence="8">Transcription factor BOA</fullName>
    </submittedName>
</protein>
<dbReference type="PANTHER" id="PTHR31442">
    <property type="entry name" value="HOMEODOMAIN-LIKE SUPERFAMILY PROTEIN-RELATED"/>
    <property type="match status" value="1"/>
</dbReference>
<keyword evidence="5" id="KW-0539">Nucleus</keyword>
<evidence type="ECO:0000256" key="4">
    <source>
        <dbReference type="ARBA" id="ARBA00023163"/>
    </source>
</evidence>
<dbReference type="NCBIfam" id="TIGR01557">
    <property type="entry name" value="myb_SHAQKYF"/>
    <property type="match status" value="1"/>
</dbReference>
<dbReference type="PROSITE" id="PS51294">
    <property type="entry name" value="HTH_MYB"/>
    <property type="match status" value="1"/>
</dbReference>
<keyword evidence="3" id="KW-0238">DNA-binding</keyword>
<evidence type="ECO:0000256" key="5">
    <source>
        <dbReference type="ARBA" id="ARBA00023242"/>
    </source>
</evidence>
<keyword evidence="2" id="KW-0805">Transcription regulation</keyword>
<evidence type="ECO:0000313" key="9">
    <source>
        <dbReference type="Proteomes" id="UP000251960"/>
    </source>
</evidence>
<evidence type="ECO:0000256" key="3">
    <source>
        <dbReference type="ARBA" id="ARBA00023125"/>
    </source>
</evidence>
<dbReference type="FunFam" id="1.10.10.60:FF:000007">
    <property type="entry name" value="Two-component response regulator"/>
    <property type="match status" value="1"/>
</dbReference>
<comment type="caution">
    <text evidence="8">The sequence shown here is derived from an EMBL/GenBank/DDBJ whole genome shotgun (WGS) entry which is preliminary data.</text>
</comment>
<evidence type="ECO:0000259" key="7">
    <source>
        <dbReference type="PROSITE" id="PS51294"/>
    </source>
</evidence>
<name>A0A3L6FGK7_MAIZE</name>
<dbReference type="Gene3D" id="3.30.530.20">
    <property type="match status" value="1"/>
</dbReference>
<gene>
    <name evidence="8" type="primary">BOA_1</name>
    <name evidence="8" type="ORF">Zm00014a_036531</name>
</gene>
<dbReference type="InterPro" id="IPR001005">
    <property type="entry name" value="SANT/Myb"/>
</dbReference>
<dbReference type="InterPro" id="IPR023393">
    <property type="entry name" value="START-like_dom_sf"/>
</dbReference>
<dbReference type="InterPro" id="IPR009057">
    <property type="entry name" value="Homeodomain-like_sf"/>
</dbReference>
<sequence>MGEEAVDDYELHMVCYGGGGGGEDERVMEWESGLPGADELTPLSQPLVPAGLAAAFRIPPEAGRTLLDVHRASAATVSRLRRAPPPSSSGSGGSSSFAPFHPAARGDEGADSSAAGGGAAATTNGNNNMSSSSKRPRLVWTPQLHKRFVDVVAHLGMKNAVPKTIMQLMNVEGLTRENVASHLQKYRLYVKRMQGLSDEGPSPSDHIFASTPVPQSLVHEVPMYGTMASGGQAYHNHNGMGGGGLSSRRIPASPDPPLDVAAGDATGEVDWPAPNDDQEDRDEGIGFQIQVSKVGKRNRRLVRARVRVHAPLEAVWATLTDYEGLADFIPGLSECRLLDRHDGFARLYQPVNASLNERGDFSCGAGQVGEQDLALGFKFNAKGTVDCYEGDIELLPAAGARRREIAFNMIDGDFKLFQGKWSVEEAGGENSEEQELETTLSYVVELEPKLWVPVRLLEGRICSEIKNNLVSIREQAHNRRIQRLQHEL</sequence>
<feature type="region of interest" description="Disordered" evidence="6">
    <location>
        <begin position="237"/>
        <end position="281"/>
    </location>
</feature>
<feature type="domain" description="HTH myb-type" evidence="7">
    <location>
        <begin position="132"/>
        <end position="191"/>
    </location>
</feature>
<reference evidence="8 9" key="1">
    <citation type="journal article" date="2018" name="Nat. Genet.">
        <title>Extensive intraspecific gene order and gene structural variations between Mo17 and other maize genomes.</title>
        <authorList>
            <person name="Sun S."/>
            <person name="Zhou Y."/>
            <person name="Chen J."/>
            <person name="Shi J."/>
            <person name="Zhao H."/>
            <person name="Zhao H."/>
            <person name="Song W."/>
            <person name="Zhang M."/>
            <person name="Cui Y."/>
            <person name="Dong X."/>
            <person name="Liu H."/>
            <person name="Ma X."/>
            <person name="Jiao Y."/>
            <person name="Wang B."/>
            <person name="Wei X."/>
            <person name="Stein J.C."/>
            <person name="Glaubitz J.C."/>
            <person name="Lu F."/>
            <person name="Yu G."/>
            <person name="Liang C."/>
            <person name="Fengler K."/>
            <person name="Li B."/>
            <person name="Rafalski A."/>
            <person name="Schnable P.S."/>
            <person name="Ware D.H."/>
            <person name="Buckler E.S."/>
            <person name="Lai J."/>
        </authorList>
    </citation>
    <scope>NUCLEOTIDE SEQUENCE [LARGE SCALE GENOMIC DNA]</scope>
    <source>
        <strain evidence="9">cv. Missouri 17</strain>
        <tissue evidence="8">Seedling</tissue>
    </source>
</reference>
<feature type="compositionally biased region" description="Low complexity" evidence="6">
    <location>
        <begin position="120"/>
        <end position="133"/>
    </location>
</feature>
<dbReference type="Proteomes" id="UP000251960">
    <property type="component" value="Chromosome 3"/>
</dbReference>
<dbReference type="GO" id="GO:0005634">
    <property type="term" value="C:nucleus"/>
    <property type="evidence" value="ECO:0007669"/>
    <property type="project" value="UniProtKB-SubCell"/>
</dbReference>
<dbReference type="InterPro" id="IPR006447">
    <property type="entry name" value="Myb_dom_plants"/>
</dbReference>
<dbReference type="InterPro" id="IPR017930">
    <property type="entry name" value="Myb_dom"/>
</dbReference>
<keyword evidence="4" id="KW-0804">Transcription</keyword>
<dbReference type="InterPro" id="IPR005031">
    <property type="entry name" value="COQ10_START"/>
</dbReference>
<evidence type="ECO:0000256" key="6">
    <source>
        <dbReference type="SAM" id="MobiDB-lite"/>
    </source>
</evidence>
<evidence type="ECO:0000313" key="8">
    <source>
        <dbReference type="EMBL" id="PWZ31968.1"/>
    </source>
</evidence>
<dbReference type="InterPro" id="IPR044841">
    <property type="entry name" value="LUX/BOA-like"/>
</dbReference>
<proteinExistence type="predicted"/>
<dbReference type="SUPFAM" id="SSF55961">
    <property type="entry name" value="Bet v1-like"/>
    <property type="match status" value="1"/>
</dbReference>
<accession>A0A3L6FGK7</accession>
<dbReference type="PANTHER" id="PTHR31442:SF21">
    <property type="entry name" value="TRANSCRIPTION FACTOR BOA-RELATED"/>
    <property type="match status" value="1"/>
</dbReference>
<comment type="subcellular location">
    <subcellularLocation>
        <location evidence="1">Nucleus</location>
    </subcellularLocation>
</comment>
<evidence type="ECO:0000256" key="2">
    <source>
        <dbReference type="ARBA" id="ARBA00023015"/>
    </source>
</evidence>
<dbReference type="GO" id="GO:0003677">
    <property type="term" value="F:DNA binding"/>
    <property type="evidence" value="ECO:0007669"/>
    <property type="project" value="UniProtKB-KW"/>
</dbReference>
<dbReference type="CDD" id="cd08866">
    <property type="entry name" value="SRPBCC_11"/>
    <property type="match status" value="1"/>
</dbReference>
<evidence type="ECO:0000256" key="1">
    <source>
        <dbReference type="ARBA" id="ARBA00004123"/>
    </source>
</evidence>
<feature type="region of interest" description="Disordered" evidence="6">
    <location>
        <begin position="75"/>
        <end position="138"/>
    </location>
</feature>
<dbReference type="Gene3D" id="1.10.10.60">
    <property type="entry name" value="Homeodomain-like"/>
    <property type="match status" value="1"/>
</dbReference>
<dbReference type="SUPFAM" id="SSF46689">
    <property type="entry name" value="Homeodomain-like"/>
    <property type="match status" value="1"/>
</dbReference>
<dbReference type="GO" id="GO:0003700">
    <property type="term" value="F:DNA-binding transcription factor activity"/>
    <property type="evidence" value="ECO:0007669"/>
    <property type="project" value="InterPro"/>
</dbReference>
<dbReference type="AlphaFoldDB" id="A0A3L6FGK7"/>
<dbReference type="EMBL" id="NCVQ01000004">
    <property type="protein sequence ID" value="PWZ31968.1"/>
    <property type="molecule type" value="Genomic_DNA"/>
</dbReference>